<dbReference type="SMART" id="SM00408">
    <property type="entry name" value="IGc2"/>
    <property type="match status" value="16"/>
</dbReference>
<dbReference type="PROSITE" id="PS50853">
    <property type="entry name" value="FN3"/>
    <property type="match status" value="3"/>
</dbReference>
<keyword evidence="9" id="KW-0393">Immunoglobulin domain</keyword>
<dbReference type="FunFam" id="2.60.40.10:FF:000333">
    <property type="entry name" value="Down syndrome cell adhesion molecule"/>
    <property type="match status" value="4"/>
</dbReference>
<dbReference type="InterPro" id="IPR013098">
    <property type="entry name" value="Ig_I-set"/>
</dbReference>
<dbReference type="InterPro" id="IPR036116">
    <property type="entry name" value="FN3_sf"/>
</dbReference>
<feature type="domain" description="Ig-like" evidence="12">
    <location>
        <begin position="283"/>
        <end position="343"/>
    </location>
</feature>
<feature type="domain" description="Ig-like" evidence="12">
    <location>
        <begin position="86"/>
        <end position="169"/>
    </location>
</feature>
<feature type="domain" description="Ig-like" evidence="12">
    <location>
        <begin position="447"/>
        <end position="525"/>
    </location>
</feature>
<evidence type="ECO:0000256" key="8">
    <source>
        <dbReference type="ARBA" id="ARBA00023157"/>
    </source>
</evidence>
<evidence type="ECO:0000256" key="4">
    <source>
        <dbReference type="ARBA" id="ARBA00022737"/>
    </source>
</evidence>
<feature type="domain" description="Ig-like" evidence="12">
    <location>
        <begin position="1101"/>
        <end position="1171"/>
    </location>
</feature>
<dbReference type="EMBL" id="NCKU01001627">
    <property type="protein sequence ID" value="RWS11627.1"/>
    <property type="molecule type" value="Genomic_DNA"/>
</dbReference>
<dbReference type="GO" id="GO:0005886">
    <property type="term" value="C:plasma membrane"/>
    <property type="evidence" value="ECO:0007669"/>
    <property type="project" value="TreeGrafter"/>
</dbReference>
<dbReference type="GO" id="GO:0030424">
    <property type="term" value="C:axon"/>
    <property type="evidence" value="ECO:0007669"/>
    <property type="project" value="TreeGrafter"/>
</dbReference>
<dbReference type="PANTHER" id="PTHR10075">
    <property type="entry name" value="BASIGIN RELATED"/>
    <property type="match status" value="1"/>
</dbReference>
<dbReference type="GO" id="GO:0070593">
    <property type="term" value="P:dendrite self-avoidance"/>
    <property type="evidence" value="ECO:0007669"/>
    <property type="project" value="TreeGrafter"/>
</dbReference>
<dbReference type="CDD" id="cd00096">
    <property type="entry name" value="Ig"/>
    <property type="match status" value="1"/>
</dbReference>
<comment type="subcellular location">
    <subcellularLocation>
        <location evidence="1">Membrane</location>
        <topology evidence="1">Single-pass membrane protein</topology>
    </subcellularLocation>
</comment>
<dbReference type="OrthoDB" id="6435907at2759"/>
<feature type="domain" description="Fibronectin type-III" evidence="13">
    <location>
        <begin position="1617"/>
        <end position="1719"/>
    </location>
</feature>
<dbReference type="PANTHER" id="PTHR10075:SF100">
    <property type="entry name" value="FASCICLIN-2"/>
    <property type="match status" value="1"/>
</dbReference>
<dbReference type="Gene3D" id="2.60.40.10">
    <property type="entry name" value="Immunoglobulins"/>
    <property type="match status" value="19"/>
</dbReference>
<keyword evidence="7 11" id="KW-0472">Membrane</keyword>
<evidence type="ECO:0000256" key="3">
    <source>
        <dbReference type="ARBA" id="ARBA00022729"/>
    </source>
</evidence>
<feature type="region of interest" description="Disordered" evidence="10">
    <location>
        <begin position="1932"/>
        <end position="1967"/>
    </location>
</feature>
<evidence type="ECO:0000256" key="11">
    <source>
        <dbReference type="SAM" id="Phobius"/>
    </source>
</evidence>
<evidence type="ECO:0000256" key="1">
    <source>
        <dbReference type="ARBA" id="ARBA00004167"/>
    </source>
</evidence>
<evidence type="ECO:0000256" key="10">
    <source>
        <dbReference type="SAM" id="MobiDB-lite"/>
    </source>
</evidence>
<keyword evidence="4" id="KW-0677">Repeat</keyword>
<dbReference type="SMART" id="SM00060">
    <property type="entry name" value="FN3"/>
    <property type="match status" value="3"/>
</dbReference>
<evidence type="ECO:0000313" key="15">
    <source>
        <dbReference type="Proteomes" id="UP000285301"/>
    </source>
</evidence>
<keyword evidence="5" id="KW-0130">Cell adhesion</keyword>
<keyword evidence="2 11" id="KW-0812">Transmembrane</keyword>
<evidence type="ECO:0000259" key="13">
    <source>
        <dbReference type="PROSITE" id="PS50853"/>
    </source>
</evidence>
<evidence type="ECO:0000259" key="12">
    <source>
        <dbReference type="PROSITE" id="PS50835"/>
    </source>
</evidence>
<feature type="domain" description="Ig-like" evidence="12">
    <location>
        <begin position="1236"/>
        <end position="1331"/>
    </location>
</feature>
<dbReference type="InterPro" id="IPR036179">
    <property type="entry name" value="Ig-like_dom_sf"/>
</dbReference>
<feature type="domain" description="Ig-like" evidence="12">
    <location>
        <begin position="1332"/>
        <end position="1412"/>
    </location>
</feature>
<dbReference type="Proteomes" id="UP000285301">
    <property type="component" value="Unassembled WGS sequence"/>
</dbReference>
<evidence type="ECO:0000256" key="2">
    <source>
        <dbReference type="ARBA" id="ARBA00022692"/>
    </source>
</evidence>
<dbReference type="CDD" id="cd00063">
    <property type="entry name" value="FN3"/>
    <property type="match status" value="3"/>
</dbReference>
<evidence type="ECO:0000256" key="9">
    <source>
        <dbReference type="ARBA" id="ARBA00023319"/>
    </source>
</evidence>
<feature type="domain" description="Ig-like" evidence="12">
    <location>
        <begin position="534"/>
        <end position="622"/>
    </location>
</feature>
<feature type="domain" description="Ig-like" evidence="12">
    <location>
        <begin position="624"/>
        <end position="708"/>
    </location>
</feature>
<protein>
    <submittedName>
        <fullName evidence="14">Hemicentin-1-like protein</fullName>
    </submittedName>
</protein>
<feature type="domain" description="Ig-like" evidence="12">
    <location>
        <begin position="713"/>
        <end position="800"/>
    </location>
</feature>
<feature type="domain" description="Ig-like" evidence="12">
    <location>
        <begin position="910"/>
        <end position="1001"/>
    </location>
</feature>
<comment type="caution">
    <text evidence="14">The sequence shown here is derived from an EMBL/GenBank/DDBJ whole genome shotgun (WGS) entry which is preliminary data.</text>
</comment>
<feature type="domain" description="Fibronectin type-III" evidence="13">
    <location>
        <begin position="1518"/>
        <end position="1612"/>
    </location>
</feature>
<gene>
    <name evidence="14" type="ORF">B4U79_05252</name>
</gene>
<dbReference type="GO" id="GO:0007411">
    <property type="term" value="P:axon guidance"/>
    <property type="evidence" value="ECO:0007669"/>
    <property type="project" value="TreeGrafter"/>
</dbReference>
<name>A0A443R8P2_9ACAR</name>
<dbReference type="InterPro" id="IPR003599">
    <property type="entry name" value="Ig_sub"/>
</dbReference>
<proteinExistence type="predicted"/>
<dbReference type="FunFam" id="2.60.40.10:FF:000017">
    <property type="entry name" value="Down syndrome cell adhesion molecule b"/>
    <property type="match status" value="1"/>
</dbReference>
<keyword evidence="8" id="KW-1015">Disulfide bond</keyword>
<dbReference type="Pfam" id="PF00041">
    <property type="entry name" value="fn3"/>
    <property type="match status" value="3"/>
</dbReference>
<evidence type="ECO:0000256" key="5">
    <source>
        <dbReference type="ARBA" id="ARBA00022889"/>
    </source>
</evidence>
<feature type="domain" description="Fibronectin type-III" evidence="13">
    <location>
        <begin position="1721"/>
        <end position="1831"/>
    </location>
</feature>
<dbReference type="SUPFAM" id="SSF49265">
    <property type="entry name" value="Fibronectin type III"/>
    <property type="match status" value="2"/>
</dbReference>
<feature type="domain" description="Ig-like" evidence="12">
    <location>
        <begin position="813"/>
        <end position="886"/>
    </location>
</feature>
<dbReference type="FunFam" id="2.60.40.10:FF:000719">
    <property type="entry name" value="nephrin isoform X1"/>
    <property type="match status" value="1"/>
</dbReference>
<feature type="domain" description="Ig-like" evidence="12">
    <location>
        <begin position="174"/>
        <end position="266"/>
    </location>
</feature>
<keyword evidence="15" id="KW-1185">Reference proteome</keyword>
<dbReference type="PROSITE" id="PS50835">
    <property type="entry name" value="IG_LIKE"/>
    <property type="match status" value="16"/>
</dbReference>
<feature type="transmembrane region" description="Helical" evidence="11">
    <location>
        <begin position="1850"/>
        <end position="1873"/>
    </location>
</feature>
<dbReference type="InterPro" id="IPR013783">
    <property type="entry name" value="Ig-like_fold"/>
</dbReference>
<feature type="domain" description="Ig-like" evidence="12">
    <location>
        <begin position="1416"/>
        <end position="1509"/>
    </location>
</feature>
<dbReference type="Pfam" id="PF07679">
    <property type="entry name" value="I-set"/>
    <property type="match status" value="7"/>
</dbReference>
<dbReference type="Pfam" id="PF13927">
    <property type="entry name" value="Ig_3"/>
    <property type="match status" value="9"/>
</dbReference>
<reference evidence="14 15" key="1">
    <citation type="journal article" date="2018" name="Gigascience">
        <title>Genomes of trombidid mites reveal novel predicted allergens and laterally-transferred genes associated with secondary metabolism.</title>
        <authorList>
            <person name="Dong X."/>
            <person name="Chaisiri K."/>
            <person name="Xia D."/>
            <person name="Armstrong S.D."/>
            <person name="Fang Y."/>
            <person name="Donnelly M.J."/>
            <person name="Kadowaki T."/>
            <person name="McGarry J.W."/>
            <person name="Darby A.C."/>
            <person name="Makepeace B.L."/>
        </authorList>
    </citation>
    <scope>NUCLEOTIDE SEQUENCE [LARGE SCALE GENOMIC DNA]</scope>
    <source>
        <strain evidence="14">UoL-WK</strain>
    </source>
</reference>
<dbReference type="GO" id="GO:0098632">
    <property type="term" value="F:cell-cell adhesion mediator activity"/>
    <property type="evidence" value="ECO:0007669"/>
    <property type="project" value="TreeGrafter"/>
</dbReference>
<organism evidence="14 15">
    <name type="scientific">Dinothrombium tinctorium</name>
    <dbReference type="NCBI Taxonomy" id="1965070"/>
    <lineage>
        <taxon>Eukaryota</taxon>
        <taxon>Metazoa</taxon>
        <taxon>Ecdysozoa</taxon>
        <taxon>Arthropoda</taxon>
        <taxon>Chelicerata</taxon>
        <taxon>Arachnida</taxon>
        <taxon>Acari</taxon>
        <taxon>Acariformes</taxon>
        <taxon>Trombidiformes</taxon>
        <taxon>Prostigmata</taxon>
        <taxon>Anystina</taxon>
        <taxon>Parasitengona</taxon>
        <taxon>Trombidioidea</taxon>
        <taxon>Trombidiidae</taxon>
        <taxon>Dinothrombium</taxon>
    </lineage>
</organism>
<dbReference type="GO" id="GO:0007156">
    <property type="term" value="P:homophilic cell adhesion via plasma membrane adhesion molecules"/>
    <property type="evidence" value="ECO:0007669"/>
    <property type="project" value="TreeGrafter"/>
</dbReference>
<feature type="domain" description="Ig-like" evidence="12">
    <location>
        <begin position="1"/>
        <end position="84"/>
    </location>
</feature>
<keyword evidence="3" id="KW-0732">Signal</keyword>
<dbReference type="InterPro" id="IPR007110">
    <property type="entry name" value="Ig-like_dom"/>
</dbReference>
<evidence type="ECO:0000256" key="6">
    <source>
        <dbReference type="ARBA" id="ARBA00022989"/>
    </source>
</evidence>
<dbReference type="SMART" id="SM00409">
    <property type="entry name" value="IG"/>
    <property type="match status" value="17"/>
</dbReference>
<feature type="domain" description="Ig-like" evidence="12">
    <location>
        <begin position="354"/>
        <end position="431"/>
    </location>
</feature>
<sequence>MPTLQPLIEGSRFNLFCSPSRGSQPLTFEWFKNGKLLRSGEGRIEIEITKSFSSLLIERVKRDDEGNYTCSLTNNFGKDTSTVFLPIKVAVKWISEPQDVSAANGENVKITCLADGYPPPTVQWFKGGSIISNKPELNFPSIRSTDVGAYDCLVSNGEDSFLRKTIRITVSNSPSVLRQLQVATLTEGSKFTALCSVTKGSEPLYFEWFKDQSPIKASSEVKIESASPSVSILMIDKISKRDSGNYTCKVRNAFGSDNYSFQLVVKVALKWIKEPNDLKTIAGIDVEIDCIADGFPLPTTKWFKKGVEKLITSDGKLKFIAMSLKDSGEYECIVENGMDPKLQKVIRIIVSVPPKLIPFPIIEPFEDGSSFRVFCTTQRGSSPIHFRWLKNDKQLLRSDNILIEDTGKDSLIHIKQLRQEDTANYTCIASNIFGEDKQTMLLIVKSPLKWIIEPANIFTSVGEDVVLQCNASGAPRPIITWTKNGDRLISNGGILVLKMVSTKDIGNYECIADNGGDVSLRKIISLFVSDLKPPKILPFPIISPLSEGSKFAAMCSVSQGSEPLSFTWMKNDRSLGNAFQSVKIETSSVMSNLIFNSINRQDSGNYTCIVSNTAGKDSKQFHLPVVVPLKWAQEPEDTLVLMGKEITLSCDADGSPKPTTKWIQVKSGKIISLSSILSMKAVKNEEAGEYQCIAENTASTLSKTVKIDIVVPPHIIPTQNLKSVNEGRSLRILCAVDEGDQPLMFEWFKNGLRITSGFETIIETDKDDSSLRFENIKPGDNGNYTCKVSNSFGHQSQTFTVIVKAPLKWIKEPKSLFLKVKESTTLECEVGGMPLPSYMWKKNGAILTTNNGILKLNDVSKSDSGIYECIADNGVDNPLQKSIEVHINGEKKKYRASTKAKEIVSAGDPPKVIPLATLPLFTEGSRFRTICGVLQGSEPLQFEWFKDGKIISSINNKNILIDTTSSISTLTINNVELKHNGNYTCIVRNHFGSDSTTVNLTIKIPLKWSSEPYDVLAGSIPEGSRFSTFCTLMSGSKPVSFTWLKNGKNIKENLINIESFEQHSMISIEKVKAENAGNYTCIARNTFGSDKYTISLSIKVPMKFIKEPENIKAKANDQVIVYCEIDGNPKPNIIWNRLKPQNAMVSSESRLIFNKIDIKDAGSYECKGDNGVDNVLQKIIDIIVFESDPIESGAIVIIYVKMFENQKPKMSSFNAILSLFIFVINNINKIDMKDAPVIAPMAITRFFNESSDSIIACTVEKGSQPLNFQWLKNGTPLSLISTPNINTMNHGIVSLLTINRIRAENQGNYTCLVKNDFGSDNITIAVHVKITPKWIVEPSDVIVSKDSELSLLCDAVASPFPIFHWKKIDSREFKVKSKVLKLNNIKESDSGKYECVVSTKDGDVLRKTITVTVSVPAKFDEKHATTHAKRGESVRLSCNAIGDKPLSITWKKDTTILNKEKGENFEIINHITEQGINSELMIKNAQREDNGKYRCLAKNEYGSDERTVKLIVTEVPGPPLNVKVKETWSRSANVFWSPPFNGNNPITKYTIQYWTHHSSTRKLHEVVVTSAHTAALIKDLKPGHSYELTVVAENKVGRGEPAESVSFTTNPEEPSGAPIDVTVKAKGPTTVKVSWKAPPKDQWNGDLEGYYVGYKAYGSQQSFSFRSIPANANSDLSHKYEFFLSNLLKATTYEIVVKAFNAAGSGPLSQEVQVKTLYGDLPSAARLSIISTSRNSISFSWIHHEAQTEKSSIIGYTIHFKRQNDEWRQIPVPMVSNNIQNAKSIHLGDNTNSYTLDGLDTGARYSIYVTATNKHGTGDPSNIIDVTTQGETRIVPASFIDLAPYYLQPLFIIPIIVAIVIISIVLLVTCIWVRRIKPPIIPNDGLNTLSTKQFAYGTGTTQRYVDFDNSSKPLMCESGNTYPFPYSTMSKTNPEAQKPWERPLPTASRNNSISKEPHVYLSKEVNG</sequence>
<dbReference type="InterPro" id="IPR003961">
    <property type="entry name" value="FN3_dom"/>
</dbReference>
<dbReference type="STRING" id="1965070.A0A443R8P2"/>
<accession>A0A443R8P2</accession>
<dbReference type="FunFam" id="2.60.40.10:FF:000120">
    <property type="entry name" value="Down syndrome cell adhesion molecule like 1"/>
    <property type="match status" value="1"/>
</dbReference>
<dbReference type="SUPFAM" id="SSF48726">
    <property type="entry name" value="Immunoglobulin"/>
    <property type="match status" value="14"/>
</dbReference>
<feature type="domain" description="Ig-like" evidence="12">
    <location>
        <begin position="1012"/>
        <end position="1097"/>
    </location>
</feature>
<dbReference type="InterPro" id="IPR003598">
    <property type="entry name" value="Ig_sub2"/>
</dbReference>
<keyword evidence="6 11" id="KW-1133">Transmembrane helix</keyword>
<evidence type="ECO:0000313" key="14">
    <source>
        <dbReference type="EMBL" id="RWS11627.1"/>
    </source>
</evidence>
<evidence type="ECO:0000256" key="7">
    <source>
        <dbReference type="ARBA" id="ARBA00023136"/>
    </source>
</evidence>